<evidence type="ECO:0000259" key="10">
    <source>
        <dbReference type="PROSITE" id="PS51925"/>
    </source>
</evidence>
<feature type="compositionally biased region" description="Gly residues" evidence="6">
    <location>
        <begin position="1388"/>
        <end position="1397"/>
    </location>
</feature>
<reference evidence="11 12" key="1">
    <citation type="submission" date="2024-12" db="EMBL/GenBank/DDBJ databases">
        <title>The unique morphological basis and parallel evolutionary history of personate flowers in Penstemon.</title>
        <authorList>
            <person name="Depatie T.H."/>
            <person name="Wessinger C.A."/>
        </authorList>
    </citation>
    <scope>NUCLEOTIDE SEQUENCE [LARGE SCALE GENOMIC DNA]</scope>
    <source>
        <strain evidence="11">WTNN_2</strain>
        <tissue evidence="11">Leaf</tissue>
    </source>
</reference>
<dbReference type="PANTHER" id="PTHR46695:SF4">
    <property type="entry name" value="ZINC FINGER CCCH DOMAIN-CONTAINING PROTEIN 44"/>
    <property type="match status" value="1"/>
</dbReference>
<dbReference type="FunFam" id="3.30.40.10:FF:000303">
    <property type="entry name" value="Zinc finger CCCH domain-containing protein 19"/>
    <property type="match status" value="1"/>
</dbReference>
<evidence type="ECO:0000313" key="12">
    <source>
        <dbReference type="Proteomes" id="UP001634393"/>
    </source>
</evidence>
<dbReference type="InterPro" id="IPR000571">
    <property type="entry name" value="Znf_CCCH"/>
</dbReference>
<dbReference type="SMART" id="SM00356">
    <property type="entry name" value="ZnF_C3H1"/>
    <property type="match status" value="1"/>
</dbReference>
<dbReference type="SMART" id="SM00444">
    <property type="entry name" value="GYF"/>
    <property type="match status" value="1"/>
</dbReference>
<evidence type="ECO:0000259" key="7">
    <source>
        <dbReference type="PROSITE" id="PS50103"/>
    </source>
</evidence>
<dbReference type="InterPro" id="IPR011011">
    <property type="entry name" value="Znf_FYVE_PHD"/>
</dbReference>
<dbReference type="Gene3D" id="3.30.40.10">
    <property type="entry name" value="Zinc/RING finger domain, C3HC4 (zinc finger)"/>
    <property type="match status" value="1"/>
</dbReference>
<feature type="region of interest" description="Disordered" evidence="6">
    <location>
        <begin position="996"/>
        <end position="1028"/>
    </location>
</feature>
<dbReference type="Pfam" id="PF02213">
    <property type="entry name" value="GYF"/>
    <property type="match status" value="1"/>
</dbReference>
<dbReference type="InterPro" id="IPR035445">
    <property type="entry name" value="GYF-like_dom_sf"/>
</dbReference>
<gene>
    <name evidence="11" type="ORF">ACJIZ3_002099</name>
</gene>
<sequence>MENIQTLLAAVAQTQGFDDDEPCESTPPPLGLQNSASSPEIRVGPGGIKMTASTLQVPVSNLPPRTAVPAIGAGEKRKRGRPGKGHMVAKPRPEKRKKQQEDEEEDVCFICFDGGSLVLCDRKGCPKAYHPPCIKRDEEFFQTNAKWFCGWHICSVCRKASHFMCYSCTYSLCKGCIKDADYLCVRGNKGFCSTCMKTIMLIENKDQANNDSVKVDFDDKTSWEYLFKMYWVYLKDKLSLTVSELTQAVACKPQSSNVHPTAFEVCLSNWSSEHLELNKSHKENSFPQNDRFRGEALGTDNHMDTLNGVMEPDVPSYNNAVKPGMDEVTAEPSIEKGTNEPGNEKDSDKPGIENDADNPITVKDTETPCICKSGDEPRDKDLDMIINNTEWASIDLLEFVAHMKNGDISALSQFDLQTLLLDYIERNNLWDPQQKSQIICDQKLKNLFGKAHVSQIDMLKLLEFHILKKEDSQKNSFIPAGFVGSSASDMELGGNYYGSSIPIKSRKLKTHKKSEGKAPQNNITEYAAIDFHNINLIYLRRDLVENLIEDKANFNDKVVGSIVRIKISCNDQKPDFHRLVQVVGTSKVAVPYKIGDKTADIMLEVFNLYKKEAISIDAISDQEFTEDECRRLRQSIRCGLVEQFTVDDVRKIAMALQPVRLNDLLEAEVLQLRHLRDRASEKGHKNEYPLHCSLTFYTHREYLHKLELLKSPEERQRRISEVPEIHVDPKMSPDYDSVEDDRSDDNSKKGAYMRSSCSGFARIEMKSNSPDKKGKEEASSVDASGIHRLKERMNINSEMGGGNDEAMERSVLETSTGTAAAPMENSPSADSIETEKLWHYRDPNGKIQGPFSMTELRTRSTTGLFPPDMRIWTNHEQYDSLLLTDALNGQFHGASEWPRKPSSDSQEQGATGESEDINGTSRDSKPAEAVGFDHVSNLSDRNAGNESGSSSWPKCWDLLKDDNSGADNVQEHSVLPSSIEETHAAPFDRDQERVEVNHGSQNGEKNSSGPTQNQMTSEHELQNQPNNPGQILLSYEEILRSLSVDLSSDEMESEPVYSPVSNSEDANKQDKDIDIPMQSSGFLELLSPAPRSNTEDKGGSQEIEKKQSGLIDFPEVADDWCRYSPSPSKPQVQEWDSLRPPEVTGENVNTSTSNNINQLTDASNIPNWLAMINEPIEFDALGEDSVSDLLAEVAAMESQGGFPSPNSAMKFAKELIQDSKDDCFSSIDEFSSTGEVELTSQSSVPYKSNTATPVGANGSFTKSVMHSSASSEGETNHAPANSGEAGSEYHPPAPNNMTGATMGPGSGLEAMDHPAWGTVQGNINLVTVQGNVNLVLGGPGQGMENLGWGTNPGTPWVNPHSVNGSLPWDGQRKYGGERFTSPRERTYQGGGDTGFGRGRPPWGRQQYGGSSGGGGGGGGGYSRPLPKGQRICKFFETGRCRKGAFCDYLHPS</sequence>
<feature type="domain" description="GYF" evidence="8">
    <location>
        <begin position="835"/>
        <end position="888"/>
    </location>
</feature>
<feature type="region of interest" description="Disordered" evidence="6">
    <location>
        <begin position="1124"/>
        <end position="1158"/>
    </location>
</feature>
<feature type="compositionally biased region" description="Polar residues" evidence="6">
    <location>
        <begin position="1234"/>
        <end position="1273"/>
    </location>
</feature>
<feature type="compositionally biased region" description="Basic and acidic residues" evidence="6">
    <location>
        <begin position="280"/>
        <end position="294"/>
    </location>
</feature>
<dbReference type="SUPFAM" id="SSF47592">
    <property type="entry name" value="SWIB/MDM2 domain"/>
    <property type="match status" value="1"/>
</dbReference>
<feature type="compositionally biased region" description="Basic and acidic residues" evidence="6">
    <location>
        <begin position="333"/>
        <end position="352"/>
    </location>
</feature>
<dbReference type="Pfam" id="PF03126">
    <property type="entry name" value="Plus-3"/>
    <property type="match status" value="1"/>
</dbReference>
<dbReference type="InterPro" id="IPR001965">
    <property type="entry name" value="Znf_PHD"/>
</dbReference>
<feature type="domain" description="DM2" evidence="10">
    <location>
        <begin position="385"/>
        <end position="468"/>
    </location>
</feature>
<dbReference type="PROSITE" id="PS50103">
    <property type="entry name" value="ZF_C3H1"/>
    <property type="match status" value="1"/>
</dbReference>
<evidence type="ECO:0000256" key="4">
    <source>
        <dbReference type="ARBA" id="ARBA00023125"/>
    </source>
</evidence>
<dbReference type="InterPro" id="IPR036855">
    <property type="entry name" value="Znf_CCCH_sf"/>
</dbReference>
<dbReference type="SMART" id="SM00719">
    <property type="entry name" value="Plus3"/>
    <property type="match status" value="1"/>
</dbReference>
<accession>A0ABD3U7C5</accession>
<feature type="region of interest" description="Disordered" evidence="6">
    <location>
        <begin position="1047"/>
        <end position="1072"/>
    </location>
</feature>
<dbReference type="InterPro" id="IPR013083">
    <property type="entry name" value="Znf_RING/FYVE/PHD"/>
</dbReference>
<keyword evidence="4" id="KW-0238">DNA-binding</keyword>
<dbReference type="InterPro" id="IPR004343">
    <property type="entry name" value="Plus-3_dom"/>
</dbReference>
<evidence type="ECO:0000313" key="11">
    <source>
        <dbReference type="EMBL" id="KAL3844696.1"/>
    </source>
</evidence>
<feature type="region of interest" description="Disordered" evidence="6">
    <location>
        <begin position="892"/>
        <end position="927"/>
    </location>
</feature>
<feature type="compositionally biased region" description="Basic and acidic residues" evidence="6">
    <location>
        <begin position="1093"/>
        <end position="1107"/>
    </location>
</feature>
<feature type="region of interest" description="Disordered" evidence="6">
    <location>
        <begin position="1234"/>
        <end position="1313"/>
    </location>
</feature>
<dbReference type="PROSITE" id="PS50829">
    <property type="entry name" value="GYF"/>
    <property type="match status" value="1"/>
</dbReference>
<evidence type="ECO:0000256" key="2">
    <source>
        <dbReference type="ARBA" id="ARBA00022771"/>
    </source>
</evidence>
<keyword evidence="12" id="KW-1185">Reference proteome</keyword>
<evidence type="ECO:0008006" key="13">
    <source>
        <dbReference type="Google" id="ProtNLM"/>
    </source>
</evidence>
<feature type="domain" description="C3H1-type" evidence="7">
    <location>
        <begin position="1426"/>
        <end position="1452"/>
    </location>
</feature>
<dbReference type="InterPro" id="IPR019835">
    <property type="entry name" value="SWIB_domain"/>
</dbReference>
<dbReference type="InterPro" id="IPR003169">
    <property type="entry name" value="GYF"/>
</dbReference>
<dbReference type="SUPFAM" id="SSF90229">
    <property type="entry name" value="CCCH zinc finger"/>
    <property type="match status" value="1"/>
</dbReference>
<dbReference type="InterPro" id="IPR003121">
    <property type="entry name" value="SWIB_MDM2_domain"/>
</dbReference>
<feature type="domain" description="Plus3" evidence="9">
    <location>
        <begin position="528"/>
        <end position="661"/>
    </location>
</feature>
<feature type="region of interest" description="Disordered" evidence="6">
    <location>
        <begin position="1376"/>
        <end position="1423"/>
    </location>
</feature>
<dbReference type="GO" id="GO:0003677">
    <property type="term" value="F:DNA binding"/>
    <property type="evidence" value="ECO:0007669"/>
    <property type="project" value="UniProtKB-KW"/>
</dbReference>
<dbReference type="CDD" id="cd10567">
    <property type="entry name" value="SWIB-MDM2_like"/>
    <property type="match status" value="1"/>
</dbReference>
<evidence type="ECO:0000259" key="8">
    <source>
        <dbReference type="PROSITE" id="PS50829"/>
    </source>
</evidence>
<feature type="compositionally biased region" description="Polar residues" evidence="6">
    <location>
        <begin position="903"/>
        <end position="921"/>
    </location>
</feature>
<organism evidence="11 12">
    <name type="scientific">Penstemon smallii</name>
    <dbReference type="NCBI Taxonomy" id="265156"/>
    <lineage>
        <taxon>Eukaryota</taxon>
        <taxon>Viridiplantae</taxon>
        <taxon>Streptophyta</taxon>
        <taxon>Embryophyta</taxon>
        <taxon>Tracheophyta</taxon>
        <taxon>Spermatophyta</taxon>
        <taxon>Magnoliopsida</taxon>
        <taxon>eudicotyledons</taxon>
        <taxon>Gunneridae</taxon>
        <taxon>Pentapetalae</taxon>
        <taxon>asterids</taxon>
        <taxon>lamiids</taxon>
        <taxon>Lamiales</taxon>
        <taxon>Plantaginaceae</taxon>
        <taxon>Cheloneae</taxon>
        <taxon>Penstemon</taxon>
    </lineage>
</organism>
<dbReference type="InterPro" id="IPR036885">
    <property type="entry name" value="SWIB_MDM2_dom_sf"/>
</dbReference>
<feature type="compositionally biased region" description="Basic residues" evidence="6">
    <location>
        <begin position="76"/>
        <end position="98"/>
    </location>
</feature>
<feature type="region of interest" description="Disordered" evidence="6">
    <location>
        <begin position="720"/>
        <end position="753"/>
    </location>
</feature>
<dbReference type="SMART" id="SM00151">
    <property type="entry name" value="SWIB"/>
    <property type="match status" value="1"/>
</dbReference>
<protein>
    <recommendedName>
        <fullName evidence="13">Zinc finger CCCH domain-containing protein 44</fullName>
    </recommendedName>
</protein>
<evidence type="ECO:0000256" key="1">
    <source>
        <dbReference type="ARBA" id="ARBA00022723"/>
    </source>
</evidence>
<evidence type="ECO:0000256" key="3">
    <source>
        <dbReference type="ARBA" id="ARBA00022833"/>
    </source>
</evidence>
<feature type="region of interest" description="Disordered" evidence="6">
    <location>
        <begin position="331"/>
        <end position="374"/>
    </location>
</feature>
<feature type="zinc finger region" description="C3H1-type" evidence="5">
    <location>
        <begin position="1426"/>
        <end position="1452"/>
    </location>
</feature>
<feature type="region of interest" description="Disordered" evidence="6">
    <location>
        <begin position="1085"/>
        <end position="1109"/>
    </location>
</feature>
<evidence type="ECO:0000256" key="5">
    <source>
        <dbReference type="PROSITE-ProRule" id="PRU00723"/>
    </source>
</evidence>
<dbReference type="GO" id="GO:0008270">
    <property type="term" value="F:zinc ion binding"/>
    <property type="evidence" value="ECO:0007669"/>
    <property type="project" value="UniProtKB-KW"/>
</dbReference>
<feature type="compositionally biased region" description="Basic and acidic residues" evidence="6">
    <location>
        <begin position="765"/>
        <end position="778"/>
    </location>
</feature>
<feature type="region of interest" description="Disordered" evidence="6">
    <location>
        <begin position="280"/>
        <end position="305"/>
    </location>
</feature>
<feature type="compositionally biased region" description="Gly residues" evidence="6">
    <location>
        <begin position="1409"/>
        <end position="1421"/>
    </location>
</feature>
<dbReference type="Gene3D" id="1.10.245.10">
    <property type="entry name" value="SWIB/MDM2 domain"/>
    <property type="match status" value="1"/>
</dbReference>
<evidence type="ECO:0000259" key="9">
    <source>
        <dbReference type="PROSITE" id="PS51360"/>
    </source>
</evidence>
<dbReference type="Pfam" id="PF02201">
    <property type="entry name" value="SWIB"/>
    <property type="match status" value="1"/>
</dbReference>
<dbReference type="PROSITE" id="PS51925">
    <property type="entry name" value="SWIB_MDM2"/>
    <property type="match status" value="1"/>
</dbReference>
<dbReference type="SUPFAM" id="SSF57903">
    <property type="entry name" value="FYVE/PHD zinc finger"/>
    <property type="match status" value="1"/>
</dbReference>
<keyword evidence="1 5" id="KW-0479">Metal-binding</keyword>
<dbReference type="InterPro" id="IPR058668">
    <property type="entry name" value="NERD_dom"/>
</dbReference>
<dbReference type="SMART" id="SM00249">
    <property type="entry name" value="PHD"/>
    <property type="match status" value="1"/>
</dbReference>
<keyword evidence="2 5" id="KW-0863">Zinc-finger</keyword>
<name>A0ABD3U7C5_9LAMI</name>
<comment type="caution">
    <text evidence="11">The sequence shown here is derived from an EMBL/GenBank/DDBJ whole genome shotgun (WGS) entry which is preliminary data.</text>
</comment>
<dbReference type="SUPFAM" id="SSF159042">
    <property type="entry name" value="Plus3-like"/>
    <property type="match status" value="1"/>
</dbReference>
<dbReference type="Pfam" id="PF25980">
    <property type="entry name" value="NERD_plant"/>
    <property type="match status" value="1"/>
</dbReference>
<feature type="compositionally biased region" description="Basic and acidic residues" evidence="6">
    <location>
        <begin position="720"/>
        <end position="733"/>
    </location>
</feature>
<feature type="region of interest" description="Disordered" evidence="6">
    <location>
        <begin position="60"/>
        <end position="99"/>
    </location>
</feature>
<dbReference type="EMBL" id="JBJXBP010000002">
    <property type="protein sequence ID" value="KAL3844696.1"/>
    <property type="molecule type" value="Genomic_DNA"/>
</dbReference>
<feature type="region of interest" description="Disordered" evidence="6">
    <location>
        <begin position="14"/>
        <end position="47"/>
    </location>
</feature>
<dbReference type="CDD" id="cd15568">
    <property type="entry name" value="PHD5_NSD"/>
    <property type="match status" value="1"/>
</dbReference>
<keyword evidence="3 5" id="KW-0862">Zinc</keyword>
<feature type="compositionally biased region" description="Polar residues" evidence="6">
    <location>
        <begin position="998"/>
        <end position="1028"/>
    </location>
</feature>
<dbReference type="Gene3D" id="3.30.1490.40">
    <property type="match status" value="1"/>
</dbReference>
<dbReference type="InterPro" id="IPR036128">
    <property type="entry name" value="Plus3-like_sf"/>
</dbReference>
<feature type="region of interest" description="Disordered" evidence="6">
    <location>
        <begin position="765"/>
        <end position="804"/>
    </location>
</feature>
<evidence type="ECO:0000256" key="6">
    <source>
        <dbReference type="SAM" id="MobiDB-lite"/>
    </source>
</evidence>
<dbReference type="Gene3D" id="3.90.70.200">
    <property type="entry name" value="Plus-3 domain"/>
    <property type="match status" value="1"/>
</dbReference>
<dbReference type="PROSITE" id="PS51360">
    <property type="entry name" value="PLUS3"/>
    <property type="match status" value="1"/>
</dbReference>
<dbReference type="PANTHER" id="PTHR46695">
    <property type="entry name" value="ZINC FINGER CCCH DOMAIN-CONTAINING PROTEIN 44-RELATED"/>
    <property type="match status" value="1"/>
</dbReference>
<proteinExistence type="predicted"/>
<feature type="compositionally biased region" description="Polar residues" evidence="6">
    <location>
        <begin position="1146"/>
        <end position="1158"/>
    </location>
</feature>
<dbReference type="SUPFAM" id="SSF55277">
    <property type="entry name" value="GYF domain"/>
    <property type="match status" value="1"/>
</dbReference>
<feature type="compositionally biased region" description="Basic and acidic residues" evidence="6">
    <location>
        <begin position="1376"/>
        <end position="1386"/>
    </location>
</feature>
<dbReference type="Proteomes" id="UP001634393">
    <property type="component" value="Unassembled WGS sequence"/>
</dbReference>